<accession>A0ABW5T7K6</accession>
<evidence type="ECO:0000259" key="2">
    <source>
        <dbReference type="PROSITE" id="PS50125"/>
    </source>
</evidence>
<feature type="transmembrane region" description="Helical" evidence="1">
    <location>
        <begin position="12"/>
        <end position="35"/>
    </location>
</feature>
<dbReference type="EMBL" id="JBHULY010000005">
    <property type="protein sequence ID" value="MFD2725245.1"/>
    <property type="molecule type" value="Genomic_DNA"/>
</dbReference>
<comment type="caution">
    <text evidence="3">The sequence shown here is derived from an EMBL/GenBank/DDBJ whole genome shotgun (WGS) entry which is preliminary data.</text>
</comment>
<evidence type="ECO:0000313" key="3">
    <source>
        <dbReference type="EMBL" id="MFD2725245.1"/>
    </source>
</evidence>
<feature type="transmembrane region" description="Helical" evidence="1">
    <location>
        <begin position="55"/>
        <end position="78"/>
    </location>
</feature>
<keyword evidence="4" id="KW-1185">Reference proteome</keyword>
<dbReference type="InterPro" id="IPR001054">
    <property type="entry name" value="A/G_cyclase"/>
</dbReference>
<dbReference type="CDD" id="cd07302">
    <property type="entry name" value="CHD"/>
    <property type="match status" value="1"/>
</dbReference>
<dbReference type="Pfam" id="PF00211">
    <property type="entry name" value="Guanylate_cyc"/>
    <property type="match status" value="1"/>
</dbReference>
<dbReference type="RefSeq" id="WP_380289031.1">
    <property type="nucleotide sequence ID" value="NZ_JBHULY010000005.1"/>
</dbReference>
<dbReference type="PROSITE" id="PS50125">
    <property type="entry name" value="GUANYLATE_CYCLASE_2"/>
    <property type="match status" value="1"/>
</dbReference>
<evidence type="ECO:0000313" key="4">
    <source>
        <dbReference type="Proteomes" id="UP001597476"/>
    </source>
</evidence>
<gene>
    <name evidence="3" type="ORF">ACFSR8_03400</name>
</gene>
<dbReference type="InterPro" id="IPR029787">
    <property type="entry name" value="Nucleotide_cyclase"/>
</dbReference>
<keyword evidence="1" id="KW-1133">Transmembrane helix</keyword>
<dbReference type="Proteomes" id="UP001597476">
    <property type="component" value="Unassembled WGS sequence"/>
</dbReference>
<dbReference type="Gene3D" id="3.30.70.1230">
    <property type="entry name" value="Nucleotide cyclase"/>
    <property type="match status" value="1"/>
</dbReference>
<sequence length="364" mass="42066">MLLHANHIRNIRLILSFAVIWMLFGFCYSLLEYGIIGRLEFYPATGNKYSFKTSLVAVCIGSFFMGFIQGCIEVLWLKRQFRNRSLWAKILFKSIFYLALTITFLLVFAVWYNARVNEVSIFDPLVSGSIKQFVQTFSFWSIVIYAGLGLDVALFYSEMEEYFGTDLLPKYVGRYHRPKQEIRIFMFLDMKSSTTIAERLGDAKYFELLKTYYANMSNAILETSGQVYQYVGDEIVVSWREKSGTQNNNCLHCFFKIEDAVNRKKSYYQKKFGLVPEFKAGYHVGKVTTGEIGIIKKDIVHTGDILNTASRIQDKCNALKSKVLISKELRERLGDADVFSFEEVDKLLLRGKTSEVQLYSVKRL</sequence>
<feature type="domain" description="Guanylate cyclase" evidence="2">
    <location>
        <begin position="184"/>
        <end position="313"/>
    </location>
</feature>
<feature type="transmembrane region" description="Helical" evidence="1">
    <location>
        <begin position="90"/>
        <end position="112"/>
    </location>
</feature>
<dbReference type="SUPFAM" id="SSF55073">
    <property type="entry name" value="Nucleotide cyclase"/>
    <property type="match status" value="1"/>
</dbReference>
<reference evidence="4" key="1">
    <citation type="journal article" date="2019" name="Int. J. Syst. Evol. Microbiol.">
        <title>The Global Catalogue of Microorganisms (GCM) 10K type strain sequencing project: providing services to taxonomists for standard genome sequencing and annotation.</title>
        <authorList>
            <consortium name="The Broad Institute Genomics Platform"/>
            <consortium name="The Broad Institute Genome Sequencing Center for Infectious Disease"/>
            <person name="Wu L."/>
            <person name="Ma J."/>
        </authorList>
    </citation>
    <scope>NUCLEOTIDE SEQUENCE [LARGE SCALE GENOMIC DNA]</scope>
    <source>
        <strain evidence="4">KCTC 42398</strain>
    </source>
</reference>
<dbReference type="PANTHER" id="PTHR43081:SF1">
    <property type="entry name" value="ADENYLATE CYCLASE, TERMINAL-DIFFERENTIATION SPECIFIC"/>
    <property type="match status" value="1"/>
</dbReference>
<feature type="transmembrane region" description="Helical" evidence="1">
    <location>
        <begin position="132"/>
        <end position="156"/>
    </location>
</feature>
<dbReference type="PANTHER" id="PTHR43081">
    <property type="entry name" value="ADENYLATE CYCLASE, TERMINAL-DIFFERENTIATION SPECIFIC-RELATED"/>
    <property type="match status" value="1"/>
</dbReference>
<name>A0ABW5T7K6_9FLAO</name>
<dbReference type="InterPro" id="IPR050697">
    <property type="entry name" value="Adenylyl/Guanylyl_Cyclase_3/4"/>
</dbReference>
<evidence type="ECO:0000256" key="1">
    <source>
        <dbReference type="SAM" id="Phobius"/>
    </source>
</evidence>
<proteinExistence type="predicted"/>
<keyword evidence="1" id="KW-0812">Transmembrane</keyword>
<protein>
    <submittedName>
        <fullName evidence="3">Adenylate/guanylate cyclase domain-containing protein</fullName>
    </submittedName>
</protein>
<organism evidence="3 4">
    <name type="scientific">Hyunsoonleella rubra</name>
    <dbReference type="NCBI Taxonomy" id="1737062"/>
    <lineage>
        <taxon>Bacteria</taxon>
        <taxon>Pseudomonadati</taxon>
        <taxon>Bacteroidota</taxon>
        <taxon>Flavobacteriia</taxon>
        <taxon>Flavobacteriales</taxon>
        <taxon>Flavobacteriaceae</taxon>
    </lineage>
</organism>
<keyword evidence="1" id="KW-0472">Membrane</keyword>